<organism evidence="1 2">
    <name type="scientific">Methylocystis bryophila</name>
    <dbReference type="NCBI Taxonomy" id="655015"/>
    <lineage>
        <taxon>Bacteria</taxon>
        <taxon>Pseudomonadati</taxon>
        <taxon>Pseudomonadota</taxon>
        <taxon>Alphaproteobacteria</taxon>
        <taxon>Hyphomicrobiales</taxon>
        <taxon>Methylocystaceae</taxon>
        <taxon>Methylocystis</taxon>
    </lineage>
</organism>
<dbReference type="EMBL" id="CP019948">
    <property type="protein sequence ID" value="ARN82742.1"/>
    <property type="molecule type" value="Genomic_DNA"/>
</dbReference>
<dbReference type="PANTHER" id="PTHR41729:SF1">
    <property type="entry name" value="GLUTAMYL-TRNA SYNTHETASE"/>
    <property type="match status" value="1"/>
</dbReference>
<name>A0A1W6MYT6_9HYPH</name>
<proteinExistence type="predicted"/>
<dbReference type="SUPFAM" id="SSF140979">
    <property type="entry name" value="Topoisomerase V catalytic domain-like"/>
    <property type="match status" value="1"/>
</dbReference>
<evidence type="ECO:0000313" key="2">
    <source>
        <dbReference type="Proteomes" id="UP000193978"/>
    </source>
</evidence>
<dbReference type="InterPro" id="IPR025255">
    <property type="entry name" value="DUF4202"/>
</dbReference>
<keyword evidence="2" id="KW-1185">Reference proteome</keyword>
<protein>
    <recommendedName>
        <fullName evidence="3">DUF4202 domain-containing protein</fullName>
    </recommendedName>
</protein>
<sequence>MSVSTSRLAATFAAIDAANAEDPRRLETNNGEIGFEELYARRMSEALSRVYPEASELLQIAARAQHLRRWEIPRADFPDGRHGYNDWRKTCRAHHAERAGAIMRAAGWSEEDAERVGALIRKERLKKDPESQALENIAALVFLEHYFDDFLAKYQSYDDDKLVDILGKTLCKMSPRGHAAALTLSLAPRAKALVAKAVEREAAALARLAEVAVD</sequence>
<evidence type="ECO:0000313" key="1">
    <source>
        <dbReference type="EMBL" id="ARN82742.1"/>
    </source>
</evidence>
<dbReference type="OrthoDB" id="9799165at2"/>
<dbReference type="RefSeq" id="WP_085772879.1">
    <property type="nucleotide sequence ID" value="NZ_AP027149.1"/>
</dbReference>
<gene>
    <name evidence="1" type="ORF">B1812_18440</name>
</gene>
<dbReference type="STRING" id="655015.B1812_18440"/>
<dbReference type="AlphaFoldDB" id="A0A1W6MYT6"/>
<dbReference type="Proteomes" id="UP000193978">
    <property type="component" value="Chromosome"/>
</dbReference>
<reference evidence="1 2" key="1">
    <citation type="submission" date="2017-02" db="EMBL/GenBank/DDBJ databases">
        <authorList>
            <person name="Peterson S.W."/>
        </authorList>
    </citation>
    <scope>NUCLEOTIDE SEQUENCE [LARGE SCALE GENOMIC DNA]</scope>
    <source>
        <strain evidence="1 2">S285</strain>
    </source>
</reference>
<evidence type="ECO:0008006" key="3">
    <source>
        <dbReference type="Google" id="ProtNLM"/>
    </source>
</evidence>
<accession>A0A1W6MYT6</accession>
<dbReference type="InterPro" id="IPR024065">
    <property type="entry name" value="TopoV_catalytic_dom_sf"/>
</dbReference>
<dbReference type="PANTHER" id="PTHR41729">
    <property type="entry name" value="GLUTAMYL-TRNA SYNTHETASE"/>
    <property type="match status" value="1"/>
</dbReference>
<dbReference type="KEGG" id="mbry:B1812_18440"/>
<dbReference type="Pfam" id="PF13875">
    <property type="entry name" value="DUF4202"/>
    <property type="match status" value="1"/>
</dbReference>